<reference evidence="2" key="1">
    <citation type="submission" date="2019-12" db="EMBL/GenBank/DDBJ databases">
        <authorList>
            <person name="Cremers G."/>
        </authorList>
    </citation>
    <scope>NUCLEOTIDE SEQUENCE</scope>
    <source>
        <strain evidence="2">Mbul2</strain>
    </source>
</reference>
<dbReference type="EMBL" id="LR743511">
    <property type="protein sequence ID" value="CAA2144450.1"/>
    <property type="molecule type" value="Genomic_DNA"/>
</dbReference>
<dbReference type="Pfam" id="PF03050">
    <property type="entry name" value="DDE_Tnp_IS66"/>
    <property type="match status" value="1"/>
</dbReference>
<sequence>MHEPSRQIRSGSPHEGALWGAIRHHGLLPDKVIVSDGANRFWVGTHALYWVYAERLVHALIPTTATQRRAIAVTRTLIWWFYADLKAWVRVPCPKRARALRARFDRIFRRPTGALMLDRLLARLHRHKAALLRVLERPEILLHTNGSENDIRACVTKRKISGGTMSEAGRTARDAMLGLMRACAKLGLTFFRYLGDRLGIPDGVAVAPLPDLVRKATTA</sequence>
<dbReference type="InterPro" id="IPR004291">
    <property type="entry name" value="Transposase_IS66_central"/>
</dbReference>
<dbReference type="RefSeq" id="WP_339162712.1">
    <property type="nucleotide sequence ID" value="NZ_LR743511.1"/>
</dbReference>
<gene>
    <name evidence="2" type="ORF">MBLL_03574</name>
</gene>
<name>A0A679K8Z9_9HYPH</name>
<evidence type="ECO:0000259" key="1">
    <source>
        <dbReference type="Pfam" id="PF03050"/>
    </source>
</evidence>
<organism evidence="2">
    <name type="scientific">Methylobacterium bullatum</name>
    <dbReference type="NCBI Taxonomy" id="570505"/>
    <lineage>
        <taxon>Bacteria</taxon>
        <taxon>Pseudomonadati</taxon>
        <taxon>Pseudomonadota</taxon>
        <taxon>Alphaproteobacteria</taxon>
        <taxon>Hyphomicrobiales</taxon>
        <taxon>Methylobacteriaceae</taxon>
        <taxon>Methylobacterium</taxon>
    </lineage>
</organism>
<protein>
    <recommendedName>
        <fullName evidence="1">Transposase IS66 central domain-containing protein</fullName>
    </recommendedName>
</protein>
<accession>A0A679K8Z9</accession>
<dbReference type="AlphaFoldDB" id="A0A679K8Z9"/>
<feature type="domain" description="Transposase IS66 central" evidence="1">
    <location>
        <begin position="101"/>
        <end position="170"/>
    </location>
</feature>
<proteinExistence type="predicted"/>
<evidence type="ECO:0000313" key="2">
    <source>
        <dbReference type="EMBL" id="CAA2144450.1"/>
    </source>
</evidence>